<reference evidence="2 3" key="1">
    <citation type="submission" date="2021-03" db="EMBL/GenBank/DDBJ databases">
        <title>Complete genome of Polaribacter_sp.SM13.</title>
        <authorList>
            <person name="Jeong S.W."/>
            <person name="Bae J.W."/>
        </authorList>
    </citation>
    <scope>NUCLEOTIDE SEQUENCE [LARGE SCALE GENOMIC DNA]</scope>
    <source>
        <strain evidence="2 3">SM13</strain>
    </source>
</reference>
<proteinExistence type="predicted"/>
<gene>
    <name evidence="2" type="ORF">J3359_13520</name>
</gene>
<dbReference type="AlphaFoldDB" id="A0A975H5X0"/>
<sequence>MRIEFKKQLLTLLCVLISLLSFSQVKLPTKPKTSTFKVINSNLGLPKVNIPNTNFLNNQPNGMSVYEQDRKRVAQQKNELKQIYAELNADRINYSLPSYSNIESTKHYRKAFDQLAKMKADSFSIKKATFIIENAYFEEKQSYAEFEKVVKQTGNFLREKMEELGYDQNRNLAKNFILFQFFSDTLQIKSKNLKHLPFKYDFEDYLGIKDWSKMFVSKLLATGKGQCNSLPRLYLILAEEIGAEAFLSLSPNHSYIKFKDEEENWYNVELTNGMFTTESMILQSGFIKSEALQSGIYMQQMTEKQLLSQLYSDFAQGYTRKFGYDPFVKKVIDKALELYPNSITANMINSNYLTIQFEYVAKQVGINPRNRQELQNIRFYPKIVKLLNNVNAQYTKVDNLGFEFMSAEAYQNWLASLKETKQKQDSEDMKKQFNIKLKKTFKY</sequence>
<dbReference type="Proteomes" id="UP000663920">
    <property type="component" value="Chromosome"/>
</dbReference>
<name>A0A975H5X0_9FLAO</name>
<dbReference type="RefSeq" id="WP_208077376.1">
    <property type="nucleotide sequence ID" value="NZ_CP071869.1"/>
</dbReference>
<dbReference type="EMBL" id="CP071869">
    <property type="protein sequence ID" value="QTE21827.1"/>
    <property type="molecule type" value="Genomic_DNA"/>
</dbReference>
<organism evidence="2 3">
    <name type="scientific">Polaribacter cellanae</name>
    <dbReference type="NCBI Taxonomy" id="2818493"/>
    <lineage>
        <taxon>Bacteria</taxon>
        <taxon>Pseudomonadati</taxon>
        <taxon>Bacteroidota</taxon>
        <taxon>Flavobacteriia</taxon>
        <taxon>Flavobacteriales</taxon>
        <taxon>Flavobacteriaceae</taxon>
    </lineage>
</organism>
<feature type="coiled-coil region" evidence="1">
    <location>
        <begin position="63"/>
        <end position="90"/>
    </location>
</feature>
<keyword evidence="1" id="KW-0175">Coiled coil</keyword>
<evidence type="ECO:0000256" key="1">
    <source>
        <dbReference type="SAM" id="Coils"/>
    </source>
</evidence>
<evidence type="ECO:0000313" key="2">
    <source>
        <dbReference type="EMBL" id="QTE21827.1"/>
    </source>
</evidence>
<evidence type="ECO:0000313" key="3">
    <source>
        <dbReference type="Proteomes" id="UP000663920"/>
    </source>
</evidence>
<evidence type="ECO:0008006" key="4">
    <source>
        <dbReference type="Google" id="ProtNLM"/>
    </source>
</evidence>
<protein>
    <recommendedName>
        <fullName evidence="4">Protein SirB1 N-terminal domain-containing protein</fullName>
    </recommendedName>
</protein>
<keyword evidence="3" id="KW-1185">Reference proteome</keyword>
<dbReference type="KEGG" id="pcea:J3359_13520"/>
<accession>A0A975H5X0</accession>